<organism evidence="4 5">
    <name type="scientific">Moraxella porci DSM 25326</name>
    <dbReference type="NCBI Taxonomy" id="573983"/>
    <lineage>
        <taxon>Bacteria</taxon>
        <taxon>Pseudomonadati</taxon>
        <taxon>Pseudomonadota</taxon>
        <taxon>Gammaproteobacteria</taxon>
        <taxon>Moraxellales</taxon>
        <taxon>Moraxellaceae</taxon>
        <taxon>Moraxella</taxon>
    </lineage>
</organism>
<dbReference type="PANTHER" id="PTHR36842:SF1">
    <property type="entry name" value="PROTEIN TOLB"/>
    <property type="match status" value="1"/>
</dbReference>
<name>A0A1T0CSW4_9GAMM</name>
<feature type="domain" description="TolB N-terminal" evidence="3">
    <location>
        <begin position="41"/>
        <end position="134"/>
    </location>
</feature>
<keyword evidence="5" id="KW-1185">Reference proteome</keyword>
<keyword evidence="2" id="KW-0732">Signal</keyword>
<dbReference type="Pfam" id="PF04052">
    <property type="entry name" value="TolB_N"/>
    <property type="match status" value="1"/>
</dbReference>
<feature type="chain" id="PRO_5012323285" evidence="2">
    <location>
        <begin position="31"/>
        <end position="434"/>
    </location>
</feature>
<dbReference type="InterPro" id="IPR011659">
    <property type="entry name" value="WD40"/>
</dbReference>
<proteinExistence type="inferred from homology"/>
<dbReference type="Gene3D" id="3.40.50.10070">
    <property type="entry name" value="TolB, N-terminal domain"/>
    <property type="match status" value="1"/>
</dbReference>
<feature type="signal peptide" evidence="2">
    <location>
        <begin position="1"/>
        <end position="30"/>
    </location>
</feature>
<dbReference type="PANTHER" id="PTHR36842">
    <property type="entry name" value="PROTEIN TOLB HOMOLOG"/>
    <property type="match status" value="1"/>
</dbReference>
<accession>A0A1T0CSW4</accession>
<dbReference type="Gene3D" id="2.120.10.30">
    <property type="entry name" value="TolB, C-terminal domain"/>
    <property type="match status" value="1"/>
</dbReference>
<comment type="similarity">
    <text evidence="1">Belongs to the TolB family.</text>
</comment>
<dbReference type="AlphaFoldDB" id="A0A1T0CSW4"/>
<dbReference type="SUPFAM" id="SSF52964">
    <property type="entry name" value="TolB, N-terminal domain"/>
    <property type="match status" value="1"/>
</dbReference>
<dbReference type="Proteomes" id="UP000190683">
    <property type="component" value="Unassembled WGS sequence"/>
</dbReference>
<gene>
    <name evidence="4" type="ORF">B0681_05180</name>
</gene>
<evidence type="ECO:0000256" key="2">
    <source>
        <dbReference type="SAM" id="SignalP"/>
    </source>
</evidence>
<evidence type="ECO:0000313" key="4">
    <source>
        <dbReference type="EMBL" id="OOS25407.1"/>
    </source>
</evidence>
<reference evidence="4 5" key="1">
    <citation type="submission" date="2017-02" db="EMBL/GenBank/DDBJ databases">
        <title>Draft genome sequence of Moraxella porci CCUG 54912T type strain.</title>
        <authorList>
            <person name="Salva-Serra F."/>
            <person name="Engstrom-Jakobsson H."/>
            <person name="Thorell K."/>
            <person name="Jaen-Luchoro D."/>
            <person name="Gonzales-Siles L."/>
            <person name="Karlsson R."/>
            <person name="Yazdan S."/>
            <person name="Boulund F."/>
            <person name="Johnning A."/>
            <person name="Engstrand L."/>
            <person name="Kristiansson E."/>
            <person name="Moore E."/>
        </authorList>
    </citation>
    <scope>NUCLEOTIDE SEQUENCE [LARGE SCALE GENOMIC DNA]</scope>
    <source>
        <strain evidence="4 5">CCUG 54912</strain>
    </source>
</reference>
<dbReference type="EMBL" id="MUYV01000005">
    <property type="protein sequence ID" value="OOS25407.1"/>
    <property type="molecule type" value="Genomic_DNA"/>
</dbReference>
<dbReference type="Pfam" id="PF07676">
    <property type="entry name" value="PD40"/>
    <property type="match status" value="4"/>
</dbReference>
<comment type="caution">
    <text evidence="4">The sequence shown here is derived from an EMBL/GenBank/DDBJ whole genome shotgun (WGS) entry which is preliminary data.</text>
</comment>
<dbReference type="STRING" id="573983.B0681_05180"/>
<protein>
    <submittedName>
        <fullName evidence="4">Translocation protein TolB</fullName>
    </submittedName>
</protein>
<dbReference type="GO" id="GO:0015031">
    <property type="term" value="P:protein transport"/>
    <property type="evidence" value="ECO:0007669"/>
    <property type="project" value="InterPro"/>
</dbReference>
<dbReference type="GO" id="GO:0042597">
    <property type="term" value="C:periplasmic space"/>
    <property type="evidence" value="ECO:0007669"/>
    <property type="project" value="InterPro"/>
</dbReference>
<evidence type="ECO:0000313" key="5">
    <source>
        <dbReference type="Proteomes" id="UP000190683"/>
    </source>
</evidence>
<evidence type="ECO:0000256" key="1">
    <source>
        <dbReference type="ARBA" id="ARBA00009820"/>
    </source>
</evidence>
<dbReference type="InterPro" id="IPR007195">
    <property type="entry name" value="TolB_N"/>
</dbReference>
<sequence length="434" mass="45861">MKTIKPSTFSQVFTQSLIIALSTAAITAHANQTASDDEVLVITKQVAASQKPVAIMPFAGDAALSGTISSLLDGAGLGANSQNLPMLTQSSAQITSSLTQWRNAGYQHVVLGQVHSITGNKVAINYQIINTQTGTVSSQQTQISDNTPTAKRAAAHKVSDQIFQAITGNTSDLTGVIAYVEESGSPTNKTSSLKIMDVSGQTIRTLDTVSGSIMTPVFSKDGTQIAYSTQANQGLPVIRVISVSGGQPQLVTPFWGHNLAPSFSPDGTSLLFSGSHENNNPNIYRLHLNANRLERITNLSGAENSPNYLPDGSGFIYTADHGTRSQSLQRYDFNSGRSQQIAARASNPRLSLDGSKLVYVTSGRIVIASPQGRVQQSFAVPGTEVSASFSPSGNSIVYAASQGNQSRLVVRSLTSNASRTILSSGTVRDPIWSN</sequence>
<evidence type="ECO:0000259" key="3">
    <source>
        <dbReference type="Pfam" id="PF04052"/>
    </source>
</evidence>
<dbReference type="InterPro" id="IPR011042">
    <property type="entry name" value="6-blade_b-propeller_TolB-like"/>
</dbReference>
<dbReference type="SUPFAM" id="SSF69304">
    <property type="entry name" value="Tricorn protease N-terminal domain"/>
    <property type="match status" value="1"/>
</dbReference>
<dbReference type="RefSeq" id="WP_078317681.1">
    <property type="nucleotide sequence ID" value="NZ_MUYV01000005.1"/>
</dbReference>